<dbReference type="InterPro" id="IPR032808">
    <property type="entry name" value="DoxX"/>
</dbReference>
<comment type="caution">
    <text evidence="8">The sequence shown here is derived from an EMBL/GenBank/DDBJ whole genome shotgun (WGS) entry which is preliminary data.</text>
</comment>
<evidence type="ECO:0000256" key="3">
    <source>
        <dbReference type="ARBA" id="ARBA00022475"/>
    </source>
</evidence>
<dbReference type="InterPro" id="IPR051907">
    <property type="entry name" value="DoxX-like_oxidoreductase"/>
</dbReference>
<evidence type="ECO:0000256" key="6">
    <source>
        <dbReference type="ARBA" id="ARBA00023136"/>
    </source>
</evidence>
<comment type="subcellular location">
    <subcellularLocation>
        <location evidence="1">Cell membrane</location>
        <topology evidence="1">Multi-pass membrane protein</topology>
    </subcellularLocation>
</comment>
<feature type="transmembrane region" description="Helical" evidence="7">
    <location>
        <begin position="66"/>
        <end position="84"/>
    </location>
</feature>
<dbReference type="PANTHER" id="PTHR33452">
    <property type="entry name" value="OXIDOREDUCTASE CATD-RELATED"/>
    <property type="match status" value="1"/>
</dbReference>
<dbReference type="PANTHER" id="PTHR33452:SF19">
    <property type="entry name" value="DOXX FAMILY PROTEIN"/>
    <property type="match status" value="1"/>
</dbReference>
<keyword evidence="3" id="KW-1003">Cell membrane</keyword>
<feature type="transmembrane region" description="Helical" evidence="7">
    <location>
        <begin position="166"/>
        <end position="185"/>
    </location>
</feature>
<name>A0A3M0A5R7_9GAMM</name>
<organism evidence="8 9">
    <name type="scientific">Umboniibacter marinipuniceus</name>
    <dbReference type="NCBI Taxonomy" id="569599"/>
    <lineage>
        <taxon>Bacteria</taxon>
        <taxon>Pseudomonadati</taxon>
        <taxon>Pseudomonadota</taxon>
        <taxon>Gammaproteobacteria</taxon>
        <taxon>Cellvibrionales</taxon>
        <taxon>Cellvibrionaceae</taxon>
        <taxon>Umboniibacter</taxon>
    </lineage>
</organism>
<feature type="transmembrane region" description="Helical" evidence="7">
    <location>
        <begin position="20"/>
        <end position="38"/>
    </location>
</feature>
<keyword evidence="4 7" id="KW-0812">Transmembrane</keyword>
<comment type="similarity">
    <text evidence="2">Belongs to the DoxX family.</text>
</comment>
<dbReference type="GO" id="GO:0005886">
    <property type="term" value="C:plasma membrane"/>
    <property type="evidence" value="ECO:0007669"/>
    <property type="project" value="UniProtKB-SubCell"/>
</dbReference>
<dbReference type="Proteomes" id="UP000267187">
    <property type="component" value="Unassembled WGS sequence"/>
</dbReference>
<dbReference type="EMBL" id="REFJ01000003">
    <property type="protein sequence ID" value="RMA79956.1"/>
    <property type="molecule type" value="Genomic_DNA"/>
</dbReference>
<keyword evidence="5 7" id="KW-1133">Transmembrane helix</keyword>
<evidence type="ECO:0000313" key="8">
    <source>
        <dbReference type="EMBL" id="RMA79956.1"/>
    </source>
</evidence>
<gene>
    <name evidence="8" type="ORF">DFR27_1308</name>
</gene>
<feature type="transmembrane region" description="Helical" evidence="7">
    <location>
        <begin position="91"/>
        <end position="109"/>
    </location>
</feature>
<reference evidence="8 9" key="1">
    <citation type="submission" date="2018-10" db="EMBL/GenBank/DDBJ databases">
        <title>Genomic Encyclopedia of Type Strains, Phase IV (KMG-IV): sequencing the most valuable type-strain genomes for metagenomic binning, comparative biology and taxonomic classification.</title>
        <authorList>
            <person name="Goeker M."/>
        </authorList>
    </citation>
    <scope>NUCLEOTIDE SEQUENCE [LARGE SCALE GENOMIC DNA]</scope>
    <source>
        <strain evidence="8 9">DSM 25080</strain>
    </source>
</reference>
<dbReference type="Pfam" id="PF07681">
    <property type="entry name" value="DoxX"/>
    <property type="match status" value="1"/>
</dbReference>
<evidence type="ECO:0000256" key="1">
    <source>
        <dbReference type="ARBA" id="ARBA00004651"/>
    </source>
</evidence>
<sequence length="202" mass="22226">MKLITTLKQTISPRLASASFLANLALRLFLAPIFIMAGSKKLANIDNTIAWFANDDWGLGLPFPELLGWSVALLEFVGGFLILFGLATRLIALLLFFTMIVAAFTAHWANGWQMIADPSWFGVNERVAESAAKLSKAKEILQQHGNYRWLSSSGSIVILNNGIETAINYAVMLLALAKLGGGRWISIDFWIKRRVGNKVDAS</sequence>
<proteinExistence type="inferred from homology"/>
<dbReference type="OrthoDB" id="346004at2"/>
<keyword evidence="6 7" id="KW-0472">Membrane</keyword>
<evidence type="ECO:0000313" key="9">
    <source>
        <dbReference type="Proteomes" id="UP000267187"/>
    </source>
</evidence>
<dbReference type="RefSeq" id="WP_121876653.1">
    <property type="nucleotide sequence ID" value="NZ_REFJ01000003.1"/>
</dbReference>
<keyword evidence="9" id="KW-1185">Reference proteome</keyword>
<accession>A0A3M0A5R7</accession>
<protein>
    <submittedName>
        <fullName evidence="8">Putative membrane protein YphA (DoxX/SURF4 family)</fullName>
    </submittedName>
</protein>
<evidence type="ECO:0000256" key="2">
    <source>
        <dbReference type="ARBA" id="ARBA00006679"/>
    </source>
</evidence>
<evidence type="ECO:0000256" key="5">
    <source>
        <dbReference type="ARBA" id="ARBA00022989"/>
    </source>
</evidence>
<evidence type="ECO:0000256" key="7">
    <source>
        <dbReference type="SAM" id="Phobius"/>
    </source>
</evidence>
<dbReference type="AlphaFoldDB" id="A0A3M0A5R7"/>
<evidence type="ECO:0000256" key="4">
    <source>
        <dbReference type="ARBA" id="ARBA00022692"/>
    </source>
</evidence>